<proteinExistence type="predicted"/>
<evidence type="ECO:0000313" key="1">
    <source>
        <dbReference type="EMBL" id="KAI8011367.1"/>
    </source>
</evidence>
<reference evidence="1 2" key="1">
    <citation type="journal article" date="2022" name="Plant J.">
        <title>Chromosome-level genome of Camellia lanceoleosa provides a valuable resource for understanding genome evolution and self-incompatibility.</title>
        <authorList>
            <person name="Gong W."/>
            <person name="Xiao S."/>
            <person name="Wang L."/>
            <person name="Liao Z."/>
            <person name="Chang Y."/>
            <person name="Mo W."/>
            <person name="Hu G."/>
            <person name="Li W."/>
            <person name="Zhao G."/>
            <person name="Zhu H."/>
            <person name="Hu X."/>
            <person name="Ji K."/>
            <person name="Xiang X."/>
            <person name="Song Q."/>
            <person name="Yuan D."/>
            <person name="Jin S."/>
            <person name="Zhang L."/>
        </authorList>
    </citation>
    <scope>NUCLEOTIDE SEQUENCE [LARGE SCALE GENOMIC DNA]</scope>
    <source>
        <strain evidence="1">SQ_2022a</strain>
    </source>
</reference>
<organism evidence="1 2">
    <name type="scientific">Camellia lanceoleosa</name>
    <dbReference type="NCBI Taxonomy" id="1840588"/>
    <lineage>
        <taxon>Eukaryota</taxon>
        <taxon>Viridiplantae</taxon>
        <taxon>Streptophyta</taxon>
        <taxon>Embryophyta</taxon>
        <taxon>Tracheophyta</taxon>
        <taxon>Spermatophyta</taxon>
        <taxon>Magnoliopsida</taxon>
        <taxon>eudicotyledons</taxon>
        <taxon>Gunneridae</taxon>
        <taxon>Pentapetalae</taxon>
        <taxon>asterids</taxon>
        <taxon>Ericales</taxon>
        <taxon>Theaceae</taxon>
        <taxon>Camellia</taxon>
    </lineage>
</organism>
<accession>A0ACC0HFQ9</accession>
<dbReference type="Proteomes" id="UP001060215">
    <property type="component" value="Chromosome 5"/>
</dbReference>
<name>A0ACC0HFQ9_9ERIC</name>
<protein>
    <submittedName>
        <fullName evidence="1">UPF0481 protein</fullName>
    </submittedName>
</protein>
<gene>
    <name evidence="1" type="ORF">LOK49_LG06G02475</name>
</gene>
<sequence>MNSPINSPKDVRLLRRGGIIESWVGDDEHLYTMCHKLFKITLTNPEDFGYSHVFNDVDYYCKRRRNVWMANLRRNYFNSPWALISFLAAVILLLLTLAQTIFSVLSFRKVLFS</sequence>
<dbReference type="EMBL" id="CM045762">
    <property type="protein sequence ID" value="KAI8011367.1"/>
    <property type="molecule type" value="Genomic_DNA"/>
</dbReference>
<evidence type="ECO:0000313" key="2">
    <source>
        <dbReference type="Proteomes" id="UP001060215"/>
    </source>
</evidence>
<keyword evidence="2" id="KW-1185">Reference proteome</keyword>
<comment type="caution">
    <text evidence="1">The sequence shown here is derived from an EMBL/GenBank/DDBJ whole genome shotgun (WGS) entry which is preliminary data.</text>
</comment>